<dbReference type="GO" id="GO:0009401">
    <property type="term" value="P:phosphoenolpyruvate-dependent sugar phosphotransferase system"/>
    <property type="evidence" value="ECO:0007669"/>
    <property type="project" value="InterPro"/>
</dbReference>
<dbReference type="OrthoDB" id="7065393at2"/>
<dbReference type="Gene3D" id="3.40.50.510">
    <property type="entry name" value="Phosphotransferase system, mannose-type IIA component"/>
    <property type="match status" value="1"/>
</dbReference>
<dbReference type="GO" id="GO:0019563">
    <property type="term" value="P:glycerol catabolic process"/>
    <property type="evidence" value="ECO:0007669"/>
    <property type="project" value="InterPro"/>
</dbReference>
<dbReference type="GO" id="GO:0016020">
    <property type="term" value="C:membrane"/>
    <property type="evidence" value="ECO:0007669"/>
    <property type="project" value="InterPro"/>
</dbReference>
<comment type="catalytic activity">
    <reaction evidence="1">
        <text>dihydroxyacetone + phosphoenolpyruvate = dihydroxyacetone phosphate + pyruvate</text>
        <dbReference type="Rhea" id="RHEA:18381"/>
        <dbReference type="ChEBI" id="CHEBI:15361"/>
        <dbReference type="ChEBI" id="CHEBI:16016"/>
        <dbReference type="ChEBI" id="CHEBI:57642"/>
        <dbReference type="ChEBI" id="CHEBI:58702"/>
        <dbReference type="EC" id="2.7.1.121"/>
    </reaction>
</comment>
<keyword evidence="8" id="KW-1185">Reference proteome</keyword>
<dbReference type="PANTHER" id="PTHR38594">
    <property type="entry name" value="PEP-DEPENDENT DIHYDROXYACETONE KINASE, PHOSPHORYL DONOR SUBUNIT DHAM"/>
    <property type="match status" value="1"/>
</dbReference>
<evidence type="ECO:0000256" key="5">
    <source>
        <dbReference type="ARBA" id="ARBA00046577"/>
    </source>
</evidence>
<dbReference type="RefSeq" id="WP_106010845.1">
    <property type="nucleotide sequence ID" value="NZ_JALCPJ010000004.1"/>
</dbReference>
<dbReference type="GO" id="GO:0047324">
    <property type="term" value="F:phosphoenolpyruvate-glycerone phosphotransferase activity"/>
    <property type="evidence" value="ECO:0007669"/>
    <property type="project" value="UniProtKB-EC"/>
</dbReference>
<reference evidence="7 8" key="1">
    <citation type="submission" date="2018-03" db="EMBL/GenBank/DDBJ databases">
        <title>Genome sequence of Clostridium luticellarii DSM 29923.</title>
        <authorList>
            <person name="Poehlein A."/>
            <person name="Daniel R."/>
        </authorList>
    </citation>
    <scope>NUCLEOTIDE SEQUENCE [LARGE SCALE GENOMIC DNA]</scope>
    <source>
        <strain evidence="7 8">DSM 29923</strain>
    </source>
</reference>
<dbReference type="Proteomes" id="UP000237798">
    <property type="component" value="Unassembled WGS sequence"/>
</dbReference>
<keyword evidence="4 7" id="KW-0808">Transferase</keyword>
<protein>
    <recommendedName>
        <fullName evidence="3">phosphoenolpyruvate--glycerone phosphotransferase</fullName>
        <ecNumber evidence="3">2.7.1.121</ecNumber>
    </recommendedName>
</protein>
<name>A0A2T0BAI2_9CLOT</name>
<evidence type="ECO:0000256" key="2">
    <source>
        <dbReference type="ARBA" id="ARBA00002788"/>
    </source>
</evidence>
<comment type="caution">
    <text evidence="7">The sequence shown here is derived from an EMBL/GenBank/DDBJ whole genome shotgun (WGS) entry which is preliminary data.</text>
</comment>
<comment type="function">
    <text evidence="2">Component of the dihydroxyacetone kinase complex, which is responsible for the phosphoenolpyruvate (PEP)-dependent phosphorylation of dihydroxyacetone. DhaM serves as the phosphoryl donor. Is phosphorylated by phosphoenolpyruvate in an EI- and HPr-dependent reaction, and a phosphorelay system on histidine residues finally leads to phosphoryl transfer to DhaL and dihydroxyacetone.</text>
</comment>
<accession>A0A2T0BAI2</accession>
<dbReference type="InterPro" id="IPR039643">
    <property type="entry name" value="DhaM"/>
</dbReference>
<comment type="subunit">
    <text evidence="5">Homodimer. The dihydroxyacetone kinase complex is composed of a homodimer of DhaM, a homodimer of DhaK and the subunit DhaL.</text>
</comment>
<dbReference type="Pfam" id="PF03610">
    <property type="entry name" value="EIIA-man"/>
    <property type="match status" value="1"/>
</dbReference>
<dbReference type="EMBL" id="PVXP01000082">
    <property type="protein sequence ID" value="PRR80817.1"/>
    <property type="molecule type" value="Genomic_DNA"/>
</dbReference>
<evidence type="ECO:0000256" key="3">
    <source>
        <dbReference type="ARBA" id="ARBA00012095"/>
    </source>
</evidence>
<feature type="domain" description="PTS EIIA type-4" evidence="6">
    <location>
        <begin position="1"/>
        <end position="131"/>
    </location>
</feature>
<dbReference type="AlphaFoldDB" id="A0A2T0BAI2"/>
<keyword evidence="7" id="KW-0418">Kinase</keyword>
<dbReference type="PANTHER" id="PTHR38594:SF1">
    <property type="entry name" value="PEP-DEPENDENT DIHYDROXYACETONE KINASE, PHOSPHORYL DONOR SUBUNIT DHAM"/>
    <property type="match status" value="1"/>
</dbReference>
<evidence type="ECO:0000313" key="7">
    <source>
        <dbReference type="EMBL" id="PRR80817.1"/>
    </source>
</evidence>
<dbReference type="InterPro" id="IPR036662">
    <property type="entry name" value="PTS_EIIA_man-typ_sf"/>
</dbReference>
<proteinExistence type="predicted"/>
<dbReference type="NCBIfam" id="TIGR02364">
    <property type="entry name" value="dha_pts"/>
    <property type="match status" value="1"/>
</dbReference>
<evidence type="ECO:0000313" key="8">
    <source>
        <dbReference type="Proteomes" id="UP000237798"/>
    </source>
</evidence>
<dbReference type="SUPFAM" id="SSF53062">
    <property type="entry name" value="PTS system fructose IIA component-like"/>
    <property type="match status" value="1"/>
</dbReference>
<dbReference type="EC" id="2.7.1.121" evidence="3"/>
<gene>
    <name evidence="7" type="primary">dhaM</name>
    <name evidence="7" type="ORF">CLLU_33000</name>
</gene>
<evidence type="ECO:0000256" key="1">
    <source>
        <dbReference type="ARBA" id="ARBA00001113"/>
    </source>
</evidence>
<dbReference type="InterPro" id="IPR012844">
    <property type="entry name" value="DhaM_N"/>
</dbReference>
<sequence>MVGIVIVSHSSEIAHGVKCLVEQMSPGGNIASAGGTSDGKLGTDVDKIKNAVMEVYSEDGVLILFDLGSAYMNAQIAVEFLDEDIQSKVEIINAALVEGALTASVDSSIGKTRDEIKKNLKSLSINKMPSQ</sequence>
<organism evidence="7 8">
    <name type="scientific">Clostridium luticellarii</name>
    <dbReference type="NCBI Taxonomy" id="1691940"/>
    <lineage>
        <taxon>Bacteria</taxon>
        <taxon>Bacillati</taxon>
        <taxon>Bacillota</taxon>
        <taxon>Clostridia</taxon>
        <taxon>Eubacteriales</taxon>
        <taxon>Clostridiaceae</taxon>
        <taxon>Clostridium</taxon>
    </lineage>
</organism>
<evidence type="ECO:0000259" key="6">
    <source>
        <dbReference type="PROSITE" id="PS51096"/>
    </source>
</evidence>
<evidence type="ECO:0000256" key="4">
    <source>
        <dbReference type="ARBA" id="ARBA00022679"/>
    </source>
</evidence>
<dbReference type="InterPro" id="IPR004701">
    <property type="entry name" value="PTS_EIIA_man-typ"/>
</dbReference>
<dbReference type="PROSITE" id="PS51096">
    <property type="entry name" value="PTS_EIIA_TYPE_4"/>
    <property type="match status" value="1"/>
</dbReference>